<evidence type="ECO:0000256" key="1">
    <source>
        <dbReference type="SAM" id="MobiDB-lite"/>
    </source>
</evidence>
<evidence type="ECO:0000313" key="4">
    <source>
        <dbReference type="Proteomes" id="UP001156441"/>
    </source>
</evidence>
<comment type="caution">
    <text evidence="3">The sequence shown here is derived from an EMBL/GenBank/DDBJ whole genome shotgun (WGS) entry which is preliminary data.</text>
</comment>
<evidence type="ECO:0000256" key="2">
    <source>
        <dbReference type="SAM" id="SignalP"/>
    </source>
</evidence>
<name>A0ABT2J3G0_9PSEU</name>
<keyword evidence="2" id="KW-0732">Signal</keyword>
<accession>A0ABT2J3G0</accession>
<dbReference type="EMBL" id="JAFFZE010000006">
    <property type="protein sequence ID" value="MCT2582388.1"/>
    <property type="molecule type" value="Genomic_DNA"/>
</dbReference>
<dbReference type="RefSeq" id="WP_260189744.1">
    <property type="nucleotide sequence ID" value="NZ_JAFFZE010000006.1"/>
</dbReference>
<reference evidence="3 4" key="1">
    <citation type="submission" date="2021-02" db="EMBL/GenBank/DDBJ databases">
        <title>Actinophytocola xerophila sp. nov., isolated from soil of cotton cropping field.</title>
        <authorList>
            <person name="Huang R."/>
            <person name="Chen X."/>
            <person name="Ge X."/>
            <person name="Liu W."/>
        </authorList>
    </citation>
    <scope>NUCLEOTIDE SEQUENCE [LARGE SCALE GENOMIC DNA]</scope>
    <source>
        <strain evidence="3 4">S1-96</strain>
    </source>
</reference>
<sequence>MSLPRAAVFTAKIAALLGAAAIAIAAPITFATGASADDGAPPPPPPTTTTEGHDWSG</sequence>
<evidence type="ECO:0000313" key="3">
    <source>
        <dbReference type="EMBL" id="MCT2582388.1"/>
    </source>
</evidence>
<feature type="region of interest" description="Disordered" evidence="1">
    <location>
        <begin position="33"/>
        <end position="57"/>
    </location>
</feature>
<organism evidence="3 4">
    <name type="scientific">Actinophytocola gossypii</name>
    <dbReference type="NCBI Taxonomy" id="2812003"/>
    <lineage>
        <taxon>Bacteria</taxon>
        <taxon>Bacillati</taxon>
        <taxon>Actinomycetota</taxon>
        <taxon>Actinomycetes</taxon>
        <taxon>Pseudonocardiales</taxon>
        <taxon>Pseudonocardiaceae</taxon>
    </lineage>
</organism>
<proteinExistence type="predicted"/>
<keyword evidence="4" id="KW-1185">Reference proteome</keyword>
<feature type="chain" id="PRO_5047059684" evidence="2">
    <location>
        <begin position="37"/>
        <end position="57"/>
    </location>
</feature>
<protein>
    <submittedName>
        <fullName evidence="3">Uncharacterized protein</fullName>
    </submittedName>
</protein>
<feature type="signal peptide" evidence="2">
    <location>
        <begin position="1"/>
        <end position="36"/>
    </location>
</feature>
<dbReference type="Proteomes" id="UP001156441">
    <property type="component" value="Unassembled WGS sequence"/>
</dbReference>
<gene>
    <name evidence="3" type="ORF">JT362_04530</name>
</gene>